<dbReference type="AlphaFoldDB" id="A0ABD1PUP0"/>
<dbReference type="Pfam" id="PF02597">
    <property type="entry name" value="ThiS"/>
    <property type="match status" value="1"/>
</dbReference>
<comment type="subcellular location">
    <subcellularLocation>
        <location evidence="5">Cytoplasm</location>
    </subcellularLocation>
</comment>
<dbReference type="EMBL" id="JBFOLJ010000017">
    <property type="protein sequence ID" value="KAL2467560.1"/>
    <property type="molecule type" value="Genomic_DNA"/>
</dbReference>
<dbReference type="SUPFAM" id="SSF54285">
    <property type="entry name" value="MoaD/ThiS"/>
    <property type="match status" value="1"/>
</dbReference>
<dbReference type="CDD" id="cd00754">
    <property type="entry name" value="Ubl_MoaD"/>
    <property type="match status" value="1"/>
</dbReference>
<dbReference type="GO" id="GO:0006777">
    <property type="term" value="P:Mo-molybdopterin cofactor biosynthetic process"/>
    <property type="evidence" value="ECO:0007669"/>
    <property type="project" value="UniProtKB-UniRule"/>
</dbReference>
<dbReference type="HAMAP" id="MF_03051">
    <property type="entry name" value="MOCS2A"/>
    <property type="match status" value="1"/>
</dbReference>
<proteinExistence type="inferred from homology"/>
<comment type="PTM">
    <text evidence="5">C-terminal thiocarboxylation occurs in 2 steps, it is first acyl-adenylated (-COAMP) via the hesA/moeB/thiF part of MOCS3, then thiocarboxylated (-COSH) via the rhodanese domain of MOCS3.</text>
</comment>
<dbReference type="PANTHER" id="PTHR33359">
    <property type="entry name" value="MOLYBDOPTERIN SYNTHASE SULFUR CARRIER SUBUNIT"/>
    <property type="match status" value="1"/>
</dbReference>
<dbReference type="InterPro" id="IPR003749">
    <property type="entry name" value="ThiS/MoaD-like"/>
</dbReference>
<dbReference type="Gene3D" id="3.10.20.30">
    <property type="match status" value="1"/>
</dbReference>
<evidence type="ECO:0000313" key="7">
    <source>
        <dbReference type="Proteomes" id="UP001604277"/>
    </source>
</evidence>
<protein>
    <recommendedName>
        <fullName evidence="5">Molybdopterin synthase sulfur carrier subunit</fullName>
    </recommendedName>
    <alternativeName>
        <fullName evidence="5">Molybdenum cofactor synthesis protein 2 small subunit</fullName>
    </alternativeName>
    <alternativeName>
        <fullName evidence="5">Molybdenum cofactor synthesis protein 2A</fullName>
        <shortName evidence="5">MOCS2A</shortName>
    </alternativeName>
    <alternativeName>
        <fullName evidence="5">Sulfur carrier protein MOCS2A</fullName>
    </alternativeName>
</protein>
<name>A0ABD1PUP0_9LAMI</name>
<dbReference type="GO" id="GO:0030366">
    <property type="term" value="F:molybdopterin synthase activity"/>
    <property type="evidence" value="ECO:0007669"/>
    <property type="project" value="UniProtKB-UniRule"/>
</dbReference>
<sequence length="125" mass="13989">MEIQVTYFTLTSPTSFMNFITDVEEHESITENLESKVDEKDNKSVEIKVLFFARARDVTGMTDMLLIVSTGSIAPDCLNNLLLKFPGLSEILWCMVVALNEEYTPENTVVKDRDELAIIPPISGG</sequence>
<feature type="modified residue" description="Glycyl adenylate; alternate" evidence="5">
    <location>
        <position position="125"/>
    </location>
</feature>
<comment type="subunit">
    <text evidence="5">Heterotetramer; composed of 2 small (MOCS2A) and 2 large (MOCS2B) subunits.</text>
</comment>
<keyword evidence="3 5" id="KW-0547">Nucleotide-binding</keyword>
<comment type="similarity">
    <text evidence="5">Belongs to the MoaD family. MOCS2A subfamily.</text>
</comment>
<keyword evidence="2 5" id="KW-0597">Phosphoprotein</keyword>
<dbReference type="Proteomes" id="UP001604277">
    <property type="component" value="Unassembled WGS sequence"/>
</dbReference>
<feature type="modified residue" description="1-thioglycine; alternate" evidence="5">
    <location>
        <position position="125"/>
    </location>
</feature>
<dbReference type="InterPro" id="IPR044672">
    <property type="entry name" value="MOCS2A"/>
</dbReference>
<gene>
    <name evidence="6" type="ORF">Fot_51085</name>
</gene>
<evidence type="ECO:0000313" key="6">
    <source>
        <dbReference type="EMBL" id="KAL2467560.1"/>
    </source>
</evidence>
<dbReference type="InterPro" id="IPR028887">
    <property type="entry name" value="MOCS2A_euk"/>
</dbReference>
<accession>A0ABD1PUP0</accession>
<dbReference type="GO" id="GO:0000166">
    <property type="term" value="F:nucleotide binding"/>
    <property type="evidence" value="ECO:0007669"/>
    <property type="project" value="UniProtKB-KW"/>
</dbReference>
<dbReference type="PANTHER" id="PTHR33359:SF1">
    <property type="entry name" value="MOLYBDOPTERIN SYNTHASE SULFUR CARRIER SUBUNIT"/>
    <property type="match status" value="1"/>
</dbReference>
<organism evidence="6 7">
    <name type="scientific">Forsythia ovata</name>
    <dbReference type="NCBI Taxonomy" id="205694"/>
    <lineage>
        <taxon>Eukaryota</taxon>
        <taxon>Viridiplantae</taxon>
        <taxon>Streptophyta</taxon>
        <taxon>Embryophyta</taxon>
        <taxon>Tracheophyta</taxon>
        <taxon>Spermatophyta</taxon>
        <taxon>Magnoliopsida</taxon>
        <taxon>eudicotyledons</taxon>
        <taxon>Gunneridae</taxon>
        <taxon>Pentapetalae</taxon>
        <taxon>asterids</taxon>
        <taxon>lamiids</taxon>
        <taxon>Lamiales</taxon>
        <taxon>Oleaceae</taxon>
        <taxon>Forsythieae</taxon>
        <taxon>Forsythia</taxon>
    </lineage>
</organism>
<keyword evidence="1 5" id="KW-0963">Cytoplasm</keyword>
<comment type="pathway">
    <text evidence="5">Cofactor biosynthesis; molybdopterin biosynthesis.</text>
</comment>
<dbReference type="GO" id="GO:1990140">
    <property type="term" value="C:molybdopterin synthase complex"/>
    <property type="evidence" value="ECO:0007669"/>
    <property type="project" value="UniProtKB-UniRule"/>
</dbReference>
<keyword evidence="7" id="KW-1185">Reference proteome</keyword>
<dbReference type="InterPro" id="IPR012675">
    <property type="entry name" value="Beta-grasp_dom_sf"/>
</dbReference>
<reference evidence="7" key="1">
    <citation type="submission" date="2024-07" db="EMBL/GenBank/DDBJ databases">
        <title>Two chromosome-level genome assemblies of Korean endemic species Abeliophyllum distichum and Forsythia ovata (Oleaceae).</title>
        <authorList>
            <person name="Jang H."/>
        </authorList>
    </citation>
    <scope>NUCLEOTIDE SEQUENCE [LARGE SCALE GENOMIC DNA]</scope>
</reference>
<comment type="function">
    <text evidence="5">Acts as a sulfur carrier required for molybdopterin biosynthesis. Component of the molybdopterin synthase complex that catalyzes the conversion of precursor Z into molybdopterin by mediating the incorporation of 2 sulfur atoms into precursor Z to generate a dithiolene group. In the complex, serves as sulfur donor by being thiocarboxylated (-COSH) at its C-terminus by MOCS3. After interaction with MOCS2B, the sulfur is then transferred to precursor Z to form molybdopterin.</text>
</comment>
<evidence type="ECO:0000256" key="3">
    <source>
        <dbReference type="ARBA" id="ARBA00022741"/>
    </source>
</evidence>
<comment type="caution">
    <text evidence="6">The sequence shown here is derived from an EMBL/GenBank/DDBJ whole genome shotgun (WGS) entry which is preliminary data.</text>
</comment>
<evidence type="ECO:0000256" key="1">
    <source>
        <dbReference type="ARBA" id="ARBA00022490"/>
    </source>
</evidence>
<evidence type="ECO:0000256" key="4">
    <source>
        <dbReference type="ARBA" id="ARBA00023150"/>
    </source>
</evidence>
<keyword evidence="4 5" id="KW-0501">Molybdenum cofactor biosynthesis</keyword>
<evidence type="ECO:0000256" key="2">
    <source>
        <dbReference type="ARBA" id="ARBA00022553"/>
    </source>
</evidence>
<dbReference type="InterPro" id="IPR016155">
    <property type="entry name" value="Mopterin_synth/thiamin_S_b"/>
</dbReference>
<evidence type="ECO:0000256" key="5">
    <source>
        <dbReference type="HAMAP-Rule" id="MF_03051"/>
    </source>
</evidence>